<evidence type="ECO:0000256" key="1">
    <source>
        <dbReference type="ARBA" id="ARBA00004123"/>
    </source>
</evidence>
<dbReference type="PROSITE" id="PS50066">
    <property type="entry name" value="MADS_BOX_2"/>
    <property type="match status" value="1"/>
</dbReference>
<keyword evidence="5" id="KW-0539">Nucleus</keyword>
<evidence type="ECO:0000256" key="2">
    <source>
        <dbReference type="ARBA" id="ARBA00023015"/>
    </source>
</evidence>
<dbReference type="EMBL" id="JARKNE010000008">
    <property type="protein sequence ID" value="KAK5813509.1"/>
    <property type="molecule type" value="Genomic_DNA"/>
</dbReference>
<evidence type="ECO:0000259" key="7">
    <source>
        <dbReference type="PROSITE" id="PS50066"/>
    </source>
</evidence>
<dbReference type="InterPro" id="IPR036879">
    <property type="entry name" value="TF_MADSbox_sf"/>
</dbReference>
<keyword evidence="3" id="KW-0238">DNA-binding</keyword>
<protein>
    <recommendedName>
        <fullName evidence="7">MADS-box domain-containing protein</fullName>
    </recommendedName>
</protein>
<name>A0ABR0P5A5_GOSAR</name>
<keyword evidence="2" id="KW-0805">Transcription regulation</keyword>
<dbReference type="Gene3D" id="3.40.1810.10">
    <property type="entry name" value="Transcription factor, MADS-box"/>
    <property type="match status" value="1"/>
</dbReference>
<feature type="transmembrane region" description="Helical" evidence="6">
    <location>
        <begin position="97"/>
        <end position="120"/>
    </location>
</feature>
<reference evidence="8 9" key="1">
    <citation type="submission" date="2023-03" db="EMBL/GenBank/DDBJ databases">
        <title>WGS of Gossypium arboreum.</title>
        <authorList>
            <person name="Yu D."/>
        </authorList>
    </citation>
    <scope>NUCLEOTIDE SEQUENCE [LARGE SCALE GENOMIC DNA]</scope>
    <source>
        <tissue evidence="8">Leaf</tissue>
    </source>
</reference>
<organism evidence="8 9">
    <name type="scientific">Gossypium arboreum</name>
    <name type="common">Tree cotton</name>
    <name type="synonym">Gossypium nanking</name>
    <dbReference type="NCBI Taxonomy" id="29729"/>
    <lineage>
        <taxon>Eukaryota</taxon>
        <taxon>Viridiplantae</taxon>
        <taxon>Streptophyta</taxon>
        <taxon>Embryophyta</taxon>
        <taxon>Tracheophyta</taxon>
        <taxon>Spermatophyta</taxon>
        <taxon>Magnoliopsida</taxon>
        <taxon>eudicotyledons</taxon>
        <taxon>Gunneridae</taxon>
        <taxon>Pentapetalae</taxon>
        <taxon>rosids</taxon>
        <taxon>malvids</taxon>
        <taxon>Malvales</taxon>
        <taxon>Malvaceae</taxon>
        <taxon>Malvoideae</taxon>
        <taxon>Gossypium</taxon>
    </lineage>
</organism>
<dbReference type="SUPFAM" id="SSF55455">
    <property type="entry name" value="SRF-like"/>
    <property type="match status" value="1"/>
</dbReference>
<comment type="subcellular location">
    <subcellularLocation>
        <location evidence="1">Nucleus</location>
    </subcellularLocation>
</comment>
<sequence>MTRKKINLAYITNDLARKAAYKKRKKGLMKKVCELGTLYGIDACTIINNPYESQPKVWPSLWESNNLNLGDLNDLNKLLDEKIRDIDMRIDKLSKTLLNPQCALSLLSSSVIALAPMMMVTPEAMSRSSMEEIGQTKVDNMELMNNNPP</sequence>
<dbReference type="SMART" id="SM00432">
    <property type="entry name" value="MADS"/>
    <property type="match status" value="1"/>
</dbReference>
<keyword evidence="9" id="KW-1185">Reference proteome</keyword>
<feature type="domain" description="MADS-box" evidence="7">
    <location>
        <begin position="1"/>
        <end position="47"/>
    </location>
</feature>
<keyword evidence="4" id="KW-0804">Transcription</keyword>
<evidence type="ECO:0000256" key="5">
    <source>
        <dbReference type="ARBA" id="ARBA00023242"/>
    </source>
</evidence>
<evidence type="ECO:0000256" key="4">
    <source>
        <dbReference type="ARBA" id="ARBA00023163"/>
    </source>
</evidence>
<evidence type="ECO:0000313" key="9">
    <source>
        <dbReference type="Proteomes" id="UP001358586"/>
    </source>
</evidence>
<comment type="caution">
    <text evidence="8">The sequence shown here is derived from an EMBL/GenBank/DDBJ whole genome shotgun (WGS) entry which is preliminary data.</text>
</comment>
<gene>
    <name evidence="8" type="ORF">PVK06_028960</name>
</gene>
<evidence type="ECO:0000256" key="6">
    <source>
        <dbReference type="SAM" id="Phobius"/>
    </source>
</evidence>
<keyword evidence="6" id="KW-1133">Transmembrane helix</keyword>
<accession>A0ABR0P5A5</accession>
<dbReference type="PRINTS" id="PR00404">
    <property type="entry name" value="MADSDOMAIN"/>
</dbReference>
<dbReference type="Pfam" id="PF00319">
    <property type="entry name" value="SRF-TF"/>
    <property type="match status" value="1"/>
</dbReference>
<evidence type="ECO:0000256" key="3">
    <source>
        <dbReference type="ARBA" id="ARBA00023125"/>
    </source>
</evidence>
<keyword evidence="6" id="KW-0812">Transmembrane</keyword>
<proteinExistence type="predicted"/>
<keyword evidence="6" id="KW-0472">Membrane</keyword>
<dbReference type="Proteomes" id="UP001358586">
    <property type="component" value="Chromosome 8"/>
</dbReference>
<dbReference type="InterPro" id="IPR002100">
    <property type="entry name" value="TF_MADSbox"/>
</dbReference>
<evidence type="ECO:0000313" key="8">
    <source>
        <dbReference type="EMBL" id="KAK5813509.1"/>
    </source>
</evidence>